<gene>
    <name evidence="3" type="ORF">SHALO_1096</name>
</gene>
<sequence length="237" mass="27393">MSDFMNKHSGKLFALFMIVILSVLGYVLYMAPVEGLENKFLYLMKEYGYIILFFWGMLEGEMGLVMAGLLTHTGDMNLFLAIFVAGLGGFAGDQVYFYIGRFNKKFVYKKLRGQRRKLALAHLLLKRYGWPIIFIQRYLYGLRTVIPISIGLTRYSGKMFACINLISAWFWAALTIVPTWYFGQEILIVIHWAKEHWYFALPLAAIIGGGISYYFHKVTDKTFKEKHANTPQQSENQ</sequence>
<dbReference type="RefSeq" id="WP_069477717.1">
    <property type="nucleotide sequence ID" value="NZ_CP017111.1"/>
</dbReference>
<dbReference type="PATRIC" id="fig|1193502.14.peg.1111"/>
<keyword evidence="1" id="KW-0812">Transmembrane</keyword>
<feature type="transmembrane region" description="Helical" evidence="1">
    <location>
        <begin position="197"/>
        <end position="216"/>
    </location>
</feature>
<feature type="domain" description="VTT" evidence="2">
    <location>
        <begin position="64"/>
        <end position="177"/>
    </location>
</feature>
<dbReference type="GO" id="GO:0005886">
    <property type="term" value="C:plasma membrane"/>
    <property type="evidence" value="ECO:0007669"/>
    <property type="project" value="TreeGrafter"/>
</dbReference>
<evidence type="ECO:0000259" key="2">
    <source>
        <dbReference type="Pfam" id="PF09335"/>
    </source>
</evidence>
<dbReference type="EMBL" id="CP017111">
    <property type="protein sequence ID" value="AOO64876.1"/>
    <property type="molecule type" value="Genomic_DNA"/>
</dbReference>
<proteinExistence type="predicted"/>
<evidence type="ECO:0000313" key="3">
    <source>
        <dbReference type="EMBL" id="AOO64876.1"/>
    </source>
</evidence>
<dbReference type="Proteomes" id="UP000094609">
    <property type="component" value="Chromosome"/>
</dbReference>
<keyword evidence="1" id="KW-1133">Transmembrane helix</keyword>
<protein>
    <submittedName>
        <fullName evidence="3">Putative membrane protein</fullName>
    </submittedName>
</protein>
<feature type="transmembrane region" description="Helical" evidence="1">
    <location>
        <begin position="78"/>
        <end position="99"/>
    </location>
</feature>
<dbReference type="InterPro" id="IPR051311">
    <property type="entry name" value="DedA_domain"/>
</dbReference>
<accession>A0A1D7TIS6</accession>
<organism evidence="3 4">
    <name type="scientific">Sulfurospirillum halorespirans DSM 13726</name>
    <dbReference type="NCBI Taxonomy" id="1193502"/>
    <lineage>
        <taxon>Bacteria</taxon>
        <taxon>Pseudomonadati</taxon>
        <taxon>Campylobacterota</taxon>
        <taxon>Epsilonproteobacteria</taxon>
        <taxon>Campylobacterales</taxon>
        <taxon>Sulfurospirillaceae</taxon>
        <taxon>Sulfurospirillum</taxon>
    </lineage>
</organism>
<evidence type="ECO:0000256" key="1">
    <source>
        <dbReference type="SAM" id="Phobius"/>
    </source>
</evidence>
<dbReference type="InterPro" id="IPR032816">
    <property type="entry name" value="VTT_dom"/>
</dbReference>
<reference evidence="4" key="1">
    <citation type="submission" date="2016-08" db="EMBL/GenBank/DDBJ databases">
        <title>Complete genome sequence of the organohalide-respiring Epsilonproteobacterium Sulfurospirillum halorespirans.</title>
        <authorList>
            <person name="Goris T."/>
            <person name="Zimmermann J."/>
            <person name="Schenz B."/>
            <person name="Lemos M."/>
            <person name="Hackermueller J."/>
            <person name="Diekert G."/>
        </authorList>
    </citation>
    <scope>NUCLEOTIDE SEQUENCE [LARGE SCALE GENOMIC DNA]</scope>
    <source>
        <strain>DSM 13726</strain>
        <strain evidence="4">PCE-M2</strain>
    </source>
</reference>
<dbReference type="KEGG" id="shal:SHALO_1096"/>
<dbReference type="PANTHER" id="PTHR42709:SF2">
    <property type="entry name" value="INNER MEMBRANE PROTEIN YOHD"/>
    <property type="match status" value="1"/>
</dbReference>
<dbReference type="PANTHER" id="PTHR42709">
    <property type="entry name" value="ALKALINE PHOSPHATASE LIKE PROTEIN"/>
    <property type="match status" value="1"/>
</dbReference>
<keyword evidence="4" id="KW-1185">Reference proteome</keyword>
<feature type="transmembrane region" description="Helical" evidence="1">
    <location>
        <begin position="49"/>
        <end position="71"/>
    </location>
</feature>
<dbReference type="Pfam" id="PF09335">
    <property type="entry name" value="VTT_dom"/>
    <property type="match status" value="1"/>
</dbReference>
<keyword evidence="1" id="KW-0472">Membrane</keyword>
<name>A0A1D7TIS6_9BACT</name>
<feature type="transmembrane region" description="Helical" evidence="1">
    <location>
        <begin position="12"/>
        <end position="29"/>
    </location>
</feature>
<dbReference type="AlphaFoldDB" id="A0A1D7TIS6"/>
<dbReference type="STRING" id="1193502.SHALO_1096"/>
<feature type="transmembrane region" description="Helical" evidence="1">
    <location>
        <begin position="161"/>
        <end position="182"/>
    </location>
</feature>
<evidence type="ECO:0000313" key="4">
    <source>
        <dbReference type="Proteomes" id="UP000094609"/>
    </source>
</evidence>